<dbReference type="GO" id="GO:0043130">
    <property type="term" value="F:ubiquitin binding"/>
    <property type="evidence" value="ECO:0007669"/>
    <property type="project" value="InterPro"/>
</dbReference>
<dbReference type="GeneTree" id="ENSGT00390000008092"/>
<evidence type="ECO:0000313" key="4">
    <source>
        <dbReference type="Proteomes" id="UP000261540"/>
    </source>
</evidence>
<feature type="compositionally biased region" description="Acidic residues" evidence="1">
    <location>
        <begin position="49"/>
        <end position="64"/>
    </location>
</feature>
<feature type="compositionally biased region" description="Basic residues" evidence="1">
    <location>
        <begin position="94"/>
        <end position="109"/>
    </location>
</feature>
<evidence type="ECO:0000313" key="3">
    <source>
        <dbReference type="Ensembl" id="ENSPKIP00000002511.1"/>
    </source>
</evidence>
<reference evidence="3" key="1">
    <citation type="submission" date="2025-08" db="UniProtKB">
        <authorList>
            <consortium name="Ensembl"/>
        </authorList>
    </citation>
    <scope>IDENTIFICATION</scope>
</reference>
<organism evidence="3 4">
    <name type="scientific">Paramormyrops kingsleyae</name>
    <dbReference type="NCBI Taxonomy" id="1676925"/>
    <lineage>
        <taxon>Eukaryota</taxon>
        <taxon>Metazoa</taxon>
        <taxon>Chordata</taxon>
        <taxon>Craniata</taxon>
        <taxon>Vertebrata</taxon>
        <taxon>Euteleostomi</taxon>
        <taxon>Actinopterygii</taxon>
        <taxon>Neopterygii</taxon>
        <taxon>Teleostei</taxon>
        <taxon>Osteoglossocephala</taxon>
        <taxon>Osteoglossomorpha</taxon>
        <taxon>Osteoglossiformes</taxon>
        <taxon>Mormyridae</taxon>
        <taxon>Paramormyrops</taxon>
    </lineage>
</organism>
<dbReference type="InterPro" id="IPR038870">
    <property type="entry name" value="UBAP1"/>
</dbReference>
<evidence type="ECO:0000256" key="1">
    <source>
        <dbReference type="SAM" id="MobiDB-lite"/>
    </source>
</evidence>
<name>A0A3B3QAS5_9TELE</name>
<sequence length="327" mass="37191">MFSSPQESRLARLRSGDLWEAPLRQRSRSLPATEGRCMHPRVKLLISDSEGEGGYSEDDESSSTEEDRASPRGRAAQWHRPRTPRECRRSSSPHLRRQRSPCQHRRRRTTSPLPPQDSGQPVQPTESILQLTSQRHPKRKLHTLGHRRSLTPQPPCSSPPRSRPPPRPSTAEGRDPALFPLQSLSRYSRLPPPRSVRRAHDSHATLPDSSAELLSALSQDERDLLDTITDQGYPLHTAITALQKTGRQSVLSYLLAHDRLCKLGYDETQVEEALEMFQNCEAKAAEFLHLLTQFNEMGFQQNVIKEALLVHENHRERALEELMTRTG</sequence>
<dbReference type="STRING" id="1676925.ENSPKIP00000002511"/>
<feature type="compositionally biased region" description="Pro residues" evidence="1">
    <location>
        <begin position="152"/>
        <end position="168"/>
    </location>
</feature>
<dbReference type="Gene3D" id="1.20.120.1920">
    <property type="entry name" value="UBAP1 SOUBA domain"/>
    <property type="match status" value="1"/>
</dbReference>
<dbReference type="AlphaFoldDB" id="A0A3B3QAS5"/>
<dbReference type="Ensembl" id="ENSPKIT00000026457.1">
    <property type="protein sequence ID" value="ENSPKIP00000002511.1"/>
    <property type="gene ID" value="ENSPKIG00000020374.1"/>
</dbReference>
<dbReference type="InterPro" id="IPR009060">
    <property type="entry name" value="UBA-like_sf"/>
</dbReference>
<dbReference type="PROSITE" id="PS50030">
    <property type="entry name" value="UBA"/>
    <property type="match status" value="1"/>
</dbReference>
<dbReference type="Pfam" id="PF21267">
    <property type="entry name" value="UBAP-1_UBA2"/>
    <property type="match status" value="1"/>
</dbReference>
<reference evidence="3" key="2">
    <citation type="submission" date="2025-09" db="UniProtKB">
        <authorList>
            <consortium name="Ensembl"/>
        </authorList>
    </citation>
    <scope>IDENTIFICATION</scope>
</reference>
<feature type="domain" description="UBA" evidence="2">
    <location>
        <begin position="283"/>
        <end position="325"/>
    </location>
</feature>
<dbReference type="InterPro" id="IPR049467">
    <property type="entry name" value="UBAP-1-like_UBA2"/>
</dbReference>
<feature type="compositionally biased region" description="Polar residues" evidence="1">
    <location>
        <begin position="117"/>
        <end position="134"/>
    </location>
</feature>
<dbReference type="GO" id="GO:0043162">
    <property type="term" value="P:ubiquitin-dependent protein catabolic process via the multivesicular body sorting pathway"/>
    <property type="evidence" value="ECO:0007669"/>
    <property type="project" value="InterPro"/>
</dbReference>
<proteinExistence type="predicted"/>
<dbReference type="SUPFAM" id="SSF46934">
    <property type="entry name" value="UBA-like"/>
    <property type="match status" value="1"/>
</dbReference>
<dbReference type="PANTHER" id="PTHR15960">
    <property type="entry name" value="LD44032P"/>
    <property type="match status" value="1"/>
</dbReference>
<feature type="region of interest" description="Disordered" evidence="1">
    <location>
        <begin position="23"/>
        <end position="204"/>
    </location>
</feature>
<dbReference type="GO" id="GO:0000813">
    <property type="term" value="C:ESCRT I complex"/>
    <property type="evidence" value="ECO:0007669"/>
    <property type="project" value="InterPro"/>
</dbReference>
<dbReference type="Proteomes" id="UP000261540">
    <property type="component" value="Unplaced"/>
</dbReference>
<feature type="compositionally biased region" description="Basic residues" evidence="1">
    <location>
        <begin position="135"/>
        <end position="149"/>
    </location>
</feature>
<dbReference type="CDD" id="cd14316">
    <property type="entry name" value="UBA2_UBAP1_like"/>
    <property type="match status" value="1"/>
</dbReference>
<accession>A0A3B3QAS5</accession>
<dbReference type="PANTHER" id="PTHR15960:SF3">
    <property type="entry name" value="UBIQUITIN-ASSOCIATED PROTEIN 1-LIKE"/>
    <property type="match status" value="1"/>
</dbReference>
<dbReference type="InterPro" id="IPR042575">
    <property type="entry name" value="UBAP1_C"/>
</dbReference>
<keyword evidence="4" id="KW-1185">Reference proteome</keyword>
<dbReference type="InterPro" id="IPR015940">
    <property type="entry name" value="UBA"/>
</dbReference>
<evidence type="ECO:0000259" key="2">
    <source>
        <dbReference type="PROSITE" id="PS50030"/>
    </source>
</evidence>
<protein>
    <submittedName>
        <fullName evidence="3">Ubiquitin associated protein 1 like</fullName>
    </submittedName>
</protein>